<protein>
    <submittedName>
        <fullName evidence="3">Uncharacterized protein</fullName>
    </submittedName>
</protein>
<sequence length="295" mass="34379">MFYFFIIFVSFFCPFVSAQVSNDYTSTGFIDVLISFMVPFVIFLLADYEYSDGSACLSRSFVYLINIGIQQEISFIITSIKLSNSIKILQHIVTGLMGLHVILNIIYYIISNRNIRKDCVERDRKKIDFPEHSRKTETSIRKNMQYSVIFYLNYLSLILFAILLGLLLKELKEDITQTFIITLIITISLTFIFYSAILLLSLYRNNLKIYINDSDKIIPKYHVYIDLVTEFICINILYLPSLINCFLLQTPEIFNKIFLNLSALLVTTWIVLAYKVILKREGKEENDNAKEVENK</sequence>
<feature type="transmembrane region" description="Helical" evidence="1">
    <location>
        <begin position="28"/>
        <end position="48"/>
    </location>
</feature>
<organism evidence="3 4">
    <name type="scientific">Rhizophagus clarus</name>
    <dbReference type="NCBI Taxonomy" id="94130"/>
    <lineage>
        <taxon>Eukaryota</taxon>
        <taxon>Fungi</taxon>
        <taxon>Fungi incertae sedis</taxon>
        <taxon>Mucoromycota</taxon>
        <taxon>Glomeromycotina</taxon>
        <taxon>Glomeromycetes</taxon>
        <taxon>Glomerales</taxon>
        <taxon>Glomeraceae</taxon>
        <taxon>Rhizophagus</taxon>
    </lineage>
</organism>
<feature type="transmembrane region" description="Helical" evidence="1">
    <location>
        <begin position="60"/>
        <end position="82"/>
    </location>
</feature>
<dbReference type="Proteomes" id="UP000615446">
    <property type="component" value="Unassembled WGS sequence"/>
</dbReference>
<evidence type="ECO:0000256" key="2">
    <source>
        <dbReference type="SAM" id="SignalP"/>
    </source>
</evidence>
<feature type="signal peptide" evidence="2">
    <location>
        <begin position="1"/>
        <end position="18"/>
    </location>
</feature>
<dbReference type="OrthoDB" id="2404674at2759"/>
<comment type="caution">
    <text evidence="3">The sequence shown here is derived from an EMBL/GenBank/DDBJ whole genome shotgun (WGS) entry which is preliminary data.</text>
</comment>
<keyword evidence="2" id="KW-0732">Signal</keyword>
<evidence type="ECO:0000313" key="4">
    <source>
        <dbReference type="Proteomes" id="UP000615446"/>
    </source>
</evidence>
<feature type="transmembrane region" description="Helical" evidence="1">
    <location>
        <begin position="223"/>
        <end position="241"/>
    </location>
</feature>
<feature type="transmembrane region" description="Helical" evidence="1">
    <location>
        <begin position="253"/>
        <end position="274"/>
    </location>
</feature>
<evidence type="ECO:0000313" key="3">
    <source>
        <dbReference type="EMBL" id="GES85101.1"/>
    </source>
</evidence>
<reference evidence="3" key="1">
    <citation type="submission" date="2019-10" db="EMBL/GenBank/DDBJ databases">
        <title>Conservation and host-specific expression of non-tandemly repeated heterogenous ribosome RNA gene in arbuscular mycorrhizal fungi.</title>
        <authorList>
            <person name="Maeda T."/>
            <person name="Kobayashi Y."/>
            <person name="Nakagawa T."/>
            <person name="Ezawa T."/>
            <person name="Yamaguchi K."/>
            <person name="Bino T."/>
            <person name="Nishimoto Y."/>
            <person name="Shigenobu S."/>
            <person name="Kawaguchi M."/>
        </authorList>
    </citation>
    <scope>NUCLEOTIDE SEQUENCE</scope>
    <source>
        <strain evidence="3">HR1</strain>
    </source>
</reference>
<feature type="transmembrane region" description="Helical" evidence="1">
    <location>
        <begin position="180"/>
        <end position="203"/>
    </location>
</feature>
<evidence type="ECO:0000256" key="1">
    <source>
        <dbReference type="SAM" id="Phobius"/>
    </source>
</evidence>
<feature type="chain" id="PRO_5034137352" evidence="2">
    <location>
        <begin position="19"/>
        <end position="295"/>
    </location>
</feature>
<dbReference type="AlphaFoldDB" id="A0A8H3QMP9"/>
<gene>
    <name evidence="3" type="ORF">RCL2_001219400</name>
</gene>
<name>A0A8H3QMP9_9GLOM</name>
<keyword evidence="1" id="KW-0812">Transmembrane</keyword>
<dbReference type="EMBL" id="BLAL01000088">
    <property type="protein sequence ID" value="GES85101.1"/>
    <property type="molecule type" value="Genomic_DNA"/>
</dbReference>
<feature type="transmembrane region" description="Helical" evidence="1">
    <location>
        <begin position="88"/>
        <end position="110"/>
    </location>
</feature>
<keyword evidence="1" id="KW-1133">Transmembrane helix</keyword>
<proteinExistence type="predicted"/>
<accession>A0A8H3QMP9</accession>
<keyword evidence="1" id="KW-0472">Membrane</keyword>
<feature type="transmembrane region" description="Helical" evidence="1">
    <location>
        <begin position="148"/>
        <end position="168"/>
    </location>
</feature>